<name>A0A3A3GBS6_9BURK</name>
<evidence type="ECO:0000313" key="2">
    <source>
        <dbReference type="Proteomes" id="UP000266327"/>
    </source>
</evidence>
<dbReference type="RefSeq" id="WP_119787605.1">
    <property type="nucleotide sequence ID" value="NZ_QYUQ01000002.1"/>
</dbReference>
<dbReference type="Pfam" id="PF22523">
    <property type="entry name" value="DUF6999"/>
    <property type="match status" value="1"/>
</dbReference>
<dbReference type="EMBL" id="QYUQ01000002">
    <property type="protein sequence ID" value="RJG04122.1"/>
    <property type="molecule type" value="Genomic_DNA"/>
</dbReference>
<protein>
    <submittedName>
        <fullName evidence="1">Uncharacterized protein</fullName>
    </submittedName>
</protein>
<gene>
    <name evidence="1" type="ORF">D3878_23115</name>
</gene>
<reference evidence="2" key="1">
    <citation type="submission" date="2018-09" db="EMBL/GenBank/DDBJ databases">
        <authorList>
            <person name="Zhu H."/>
        </authorList>
    </citation>
    <scope>NUCLEOTIDE SEQUENCE [LARGE SCALE GENOMIC DNA]</scope>
    <source>
        <strain evidence="2">K1S02-23</strain>
    </source>
</reference>
<proteinExistence type="predicted"/>
<organism evidence="1 2">
    <name type="scientific">Noviherbaspirillum sedimenti</name>
    <dbReference type="NCBI Taxonomy" id="2320865"/>
    <lineage>
        <taxon>Bacteria</taxon>
        <taxon>Pseudomonadati</taxon>
        <taxon>Pseudomonadota</taxon>
        <taxon>Betaproteobacteria</taxon>
        <taxon>Burkholderiales</taxon>
        <taxon>Oxalobacteraceae</taxon>
        <taxon>Noviherbaspirillum</taxon>
    </lineage>
</organism>
<dbReference type="AlphaFoldDB" id="A0A3A3GBS6"/>
<accession>A0A3A3GBS6</accession>
<evidence type="ECO:0000313" key="1">
    <source>
        <dbReference type="EMBL" id="RJG04122.1"/>
    </source>
</evidence>
<dbReference type="OrthoDB" id="569698at2"/>
<keyword evidence="2" id="KW-1185">Reference proteome</keyword>
<dbReference type="Proteomes" id="UP000266327">
    <property type="component" value="Unassembled WGS sequence"/>
</dbReference>
<comment type="caution">
    <text evidence="1">The sequence shown here is derived from an EMBL/GenBank/DDBJ whole genome shotgun (WGS) entry which is preliminary data.</text>
</comment>
<sequence length="302" mass="34566">MKVHDDIAAVAHDSADPDPWLAMYLDGSVPVFDTVKKAWINNLRSRSRQFLLPLVRPLARLMIILLQLWKVIAPKAFTSSALLHRMLVWGLKTWVRPDANWLILRHFHIGSQNLAFIARNIPGVTVPMNPLYPKKIDDLIDHVFLKHDINLFNFVINLNKELRARNIEIEKIANPDFQDIQPDGFAIEDMPNRWTNFLDLETAIDLFTPVYALFLTDSDFWRATNSLQMDEPIAIYVARILGMPEQLVLLNNKHPLVPLTTLRAGHRLVLHGLASEMLFALLARTKAEQHTAVSTSHEVARM</sequence>
<dbReference type="InterPro" id="IPR054268">
    <property type="entry name" value="DUF6999"/>
</dbReference>